<accession>A0A2P6NFK1</accession>
<dbReference type="Proteomes" id="UP000241769">
    <property type="component" value="Unassembled WGS sequence"/>
</dbReference>
<organism evidence="2 3">
    <name type="scientific">Planoprotostelium fungivorum</name>
    <dbReference type="NCBI Taxonomy" id="1890364"/>
    <lineage>
        <taxon>Eukaryota</taxon>
        <taxon>Amoebozoa</taxon>
        <taxon>Evosea</taxon>
        <taxon>Variosea</taxon>
        <taxon>Cavosteliida</taxon>
        <taxon>Cavosteliaceae</taxon>
        <taxon>Planoprotostelium</taxon>
    </lineage>
</organism>
<gene>
    <name evidence="2" type="ORF">PROFUN_09831</name>
</gene>
<reference evidence="2 3" key="1">
    <citation type="journal article" date="2018" name="Genome Biol. Evol.">
        <title>Multiple Roots of Fruiting Body Formation in Amoebozoa.</title>
        <authorList>
            <person name="Hillmann F."/>
            <person name="Forbes G."/>
            <person name="Novohradska S."/>
            <person name="Ferling I."/>
            <person name="Riege K."/>
            <person name="Groth M."/>
            <person name="Westermann M."/>
            <person name="Marz M."/>
            <person name="Spaller T."/>
            <person name="Winckler T."/>
            <person name="Schaap P."/>
            <person name="Glockner G."/>
        </authorList>
    </citation>
    <scope>NUCLEOTIDE SEQUENCE [LARGE SCALE GENOMIC DNA]</scope>
    <source>
        <strain evidence="2 3">Jena</strain>
    </source>
</reference>
<evidence type="ECO:0000313" key="2">
    <source>
        <dbReference type="EMBL" id="PRP82746.1"/>
    </source>
</evidence>
<protein>
    <submittedName>
        <fullName evidence="2">Uncharacterized protein</fullName>
    </submittedName>
</protein>
<evidence type="ECO:0000313" key="3">
    <source>
        <dbReference type="Proteomes" id="UP000241769"/>
    </source>
</evidence>
<dbReference type="AlphaFoldDB" id="A0A2P6NFK1"/>
<name>A0A2P6NFK1_9EUKA</name>
<dbReference type="EMBL" id="MDYQ01000096">
    <property type="protein sequence ID" value="PRP82746.1"/>
    <property type="molecule type" value="Genomic_DNA"/>
</dbReference>
<proteinExistence type="predicted"/>
<sequence>MEDSNHSVNGFWISLCLEFLREVSRLASLCVNNKNNPHDNMLTKIWRWFRPSHTNSNGGSTSTQAEETRSGLIRFELEKGKLNQMLRPLWFRTLHMRGAPAAILAGATLYGARGAFAPLLTQHQSSMDIRSPISSPTMFRQTKMNQSSTSPVERRVEPTVENATPPSLGVYSHWIALAPRPNPAPVRVDAQPTARANVQAPPFYALQMTERRNNTSLESWTEEVSFSSIQRSIRDELTAFNETTKTKQTKSISMLDNGRNRRDRIDIVTRALAAAANASGVSPPEPQETSTTENRTTFMSDNHAWTSLVPELDSTNVTSDYDPSTWRARLAQGSSSSSPPVDIDTNAHTDVEVEADAELTNESKTPSQIEDKHEELVVDSSMSLQLNMYYHWVSLGRVEEAISADQKLPKADQITAADVSPLVYSLFHLTLLGGRATAWTSSLGESPVTLQNRLKANGHWVVNGSEHKYGGRTPSPEAVWCSPLDQIRRLSCHLLDYPLTMRAPPTSMATAQPAGTTYHSTRLDLPLGPTISSTAHTKEPGISPPSQDYFYQILCVVLQTTMSSIRAIFHSREASGSSEHLAPTSETPNEHTSTAELSTMMTSSIPEMSVAAVIQPTVTSSDPLIDALMASTIQTCNTSTSVDTVWGSLSNELYTTASALPACETPLVQHSSISSSQTEMLTLGKLMEASAEFTGATTTPSQWETHEEPTVVDDFPSLHPKFIQITPIERDSPDDDRRRTFFPQ</sequence>
<feature type="region of interest" description="Disordered" evidence="1">
    <location>
        <begin position="141"/>
        <end position="160"/>
    </location>
</feature>
<evidence type="ECO:0000256" key="1">
    <source>
        <dbReference type="SAM" id="MobiDB-lite"/>
    </source>
</evidence>
<dbReference type="InParanoid" id="A0A2P6NFK1"/>
<keyword evidence="3" id="KW-1185">Reference proteome</keyword>
<feature type="compositionally biased region" description="Polar residues" evidence="1">
    <location>
        <begin position="141"/>
        <end position="151"/>
    </location>
</feature>
<comment type="caution">
    <text evidence="2">The sequence shown here is derived from an EMBL/GenBank/DDBJ whole genome shotgun (WGS) entry which is preliminary data.</text>
</comment>
<feature type="region of interest" description="Disordered" evidence="1">
    <location>
        <begin position="575"/>
        <end position="594"/>
    </location>
</feature>